<keyword evidence="3" id="KW-0732">Signal</keyword>
<keyword evidence="5" id="KW-1185">Reference proteome</keyword>
<dbReference type="OrthoDB" id="978077at2"/>
<feature type="region of interest" description="Disordered" evidence="2">
    <location>
        <begin position="96"/>
        <end position="131"/>
    </location>
</feature>
<dbReference type="GO" id="GO:0030288">
    <property type="term" value="C:outer membrane-bounded periplasmic space"/>
    <property type="evidence" value="ECO:0007669"/>
    <property type="project" value="TreeGrafter"/>
</dbReference>
<organism evidence="4 5">
    <name type="scientific">Phaeocystidibacter marisrubri</name>
    <dbReference type="NCBI Taxonomy" id="1577780"/>
    <lineage>
        <taxon>Bacteria</taxon>
        <taxon>Pseudomonadati</taxon>
        <taxon>Bacteroidota</taxon>
        <taxon>Flavobacteriia</taxon>
        <taxon>Flavobacteriales</taxon>
        <taxon>Phaeocystidibacteraceae</taxon>
        <taxon>Phaeocystidibacter</taxon>
    </lineage>
</organism>
<dbReference type="AlphaFoldDB" id="A0A6L3ZFE4"/>
<proteinExistence type="predicted"/>
<evidence type="ECO:0000256" key="1">
    <source>
        <dbReference type="SAM" id="Coils"/>
    </source>
</evidence>
<name>A0A6L3ZFE4_9FLAO</name>
<reference evidence="4 5" key="1">
    <citation type="submission" date="2019-10" db="EMBL/GenBank/DDBJ databases">
        <title>Genome sequence of Phaeocystidibacter marisrubri JCM30614 (type strain).</title>
        <authorList>
            <person name="Bowman J.P."/>
        </authorList>
    </citation>
    <scope>NUCLEOTIDE SEQUENCE [LARGE SCALE GENOMIC DNA]</scope>
    <source>
        <strain evidence="4 5">JCM 30614</strain>
    </source>
</reference>
<feature type="chain" id="PRO_5026874580" description="DUF4890 domain-containing protein" evidence="3">
    <location>
        <begin position="28"/>
        <end position="205"/>
    </location>
</feature>
<dbReference type="Proteomes" id="UP000484164">
    <property type="component" value="Unassembled WGS sequence"/>
</dbReference>
<dbReference type="InterPro" id="IPR052211">
    <property type="entry name" value="Cpx_auxiliary_protein"/>
</dbReference>
<evidence type="ECO:0008006" key="6">
    <source>
        <dbReference type="Google" id="ProtNLM"/>
    </source>
</evidence>
<comment type="caution">
    <text evidence="4">The sequence shown here is derived from an EMBL/GenBank/DDBJ whole genome shotgun (WGS) entry which is preliminary data.</text>
</comment>
<dbReference type="GO" id="GO:0051082">
    <property type="term" value="F:unfolded protein binding"/>
    <property type="evidence" value="ECO:0007669"/>
    <property type="project" value="TreeGrafter"/>
</dbReference>
<protein>
    <recommendedName>
        <fullName evidence="6">DUF4890 domain-containing protein</fullName>
    </recommendedName>
</protein>
<evidence type="ECO:0000313" key="5">
    <source>
        <dbReference type="Proteomes" id="UP000484164"/>
    </source>
</evidence>
<dbReference type="PANTHER" id="PTHR38102">
    <property type="entry name" value="PERIPLASMIC CHAPERONE SPY"/>
    <property type="match status" value="1"/>
</dbReference>
<dbReference type="RefSeq" id="WP_151693773.1">
    <property type="nucleotide sequence ID" value="NZ_BMGX01000001.1"/>
</dbReference>
<evidence type="ECO:0000256" key="2">
    <source>
        <dbReference type="SAM" id="MobiDB-lite"/>
    </source>
</evidence>
<evidence type="ECO:0000313" key="4">
    <source>
        <dbReference type="EMBL" id="KAB2816346.1"/>
    </source>
</evidence>
<dbReference type="Gene3D" id="1.20.120.1490">
    <property type="match status" value="2"/>
</dbReference>
<gene>
    <name evidence="4" type="ORF">F8C82_11725</name>
</gene>
<evidence type="ECO:0000256" key="3">
    <source>
        <dbReference type="SAM" id="SignalP"/>
    </source>
</evidence>
<accession>A0A6L3ZFE4</accession>
<sequence>MKRVNFSVLASMGAIVFSTLVAVPVVAQEAQPKGRGGEAQLNRMAEELELSDEQRESIGAIFATQQERTRAKMEEVRAIREETKSEIQAVLTKEQLEKWNESRPSRPIRGEYNSERGTRGGRRDNSARSNLHLDRIAEDLELTEEQRTRVEAIIEANRIKMRERREQMREERSAMMREMQEVLTEEQMVEWKKSHGQRAHRGREE</sequence>
<feature type="signal peptide" evidence="3">
    <location>
        <begin position="1"/>
        <end position="27"/>
    </location>
</feature>
<dbReference type="PANTHER" id="PTHR38102:SF1">
    <property type="entry name" value="PERIPLASMIC CHAPERONE SPY"/>
    <property type="match status" value="1"/>
</dbReference>
<dbReference type="EMBL" id="WBVQ01000002">
    <property type="protein sequence ID" value="KAB2816346.1"/>
    <property type="molecule type" value="Genomic_DNA"/>
</dbReference>
<feature type="coiled-coil region" evidence="1">
    <location>
        <begin position="158"/>
        <end position="185"/>
    </location>
</feature>
<keyword evidence="1" id="KW-0175">Coiled coil</keyword>